<dbReference type="PANTHER" id="PTHR10165:SF154">
    <property type="entry name" value="PAP2 DOMAIN PROTEIN (AFU_ORTHOLOGUE AFUA_1G09730)"/>
    <property type="match status" value="1"/>
</dbReference>
<keyword evidence="5 7" id="KW-0472">Membrane</keyword>
<feature type="transmembrane region" description="Helical" evidence="7">
    <location>
        <begin position="164"/>
        <end position="188"/>
    </location>
</feature>
<evidence type="ECO:0000256" key="6">
    <source>
        <dbReference type="SAM" id="MobiDB-lite"/>
    </source>
</evidence>
<evidence type="ECO:0000256" key="7">
    <source>
        <dbReference type="SAM" id="Phobius"/>
    </source>
</evidence>
<dbReference type="PANTHER" id="PTHR10165">
    <property type="entry name" value="LIPID PHOSPHATE PHOSPHATASE"/>
    <property type="match status" value="1"/>
</dbReference>
<reference evidence="9 10" key="1">
    <citation type="submission" date="2019-04" db="EMBL/GenBank/DDBJ databases">
        <title>Friends and foes A comparative genomics studyof 23 Aspergillus species from section Flavi.</title>
        <authorList>
            <consortium name="DOE Joint Genome Institute"/>
            <person name="Kjaerbolling I."/>
            <person name="Vesth T."/>
            <person name="Frisvad J.C."/>
            <person name="Nybo J.L."/>
            <person name="Theobald S."/>
            <person name="Kildgaard S."/>
            <person name="Isbrandt T."/>
            <person name="Kuo A."/>
            <person name="Sato A."/>
            <person name="Lyhne E.K."/>
            <person name="Kogle M.E."/>
            <person name="Wiebenga A."/>
            <person name="Kun R.S."/>
            <person name="Lubbers R.J."/>
            <person name="Makela M.R."/>
            <person name="Barry K."/>
            <person name="Chovatia M."/>
            <person name="Clum A."/>
            <person name="Daum C."/>
            <person name="Haridas S."/>
            <person name="He G."/>
            <person name="LaButti K."/>
            <person name="Lipzen A."/>
            <person name="Mondo S."/>
            <person name="Riley R."/>
            <person name="Salamov A."/>
            <person name="Simmons B.A."/>
            <person name="Magnuson J.K."/>
            <person name="Henrissat B."/>
            <person name="Mortensen U.H."/>
            <person name="Larsen T.O."/>
            <person name="Devries R.P."/>
            <person name="Grigoriev I.V."/>
            <person name="Machida M."/>
            <person name="Baker S.E."/>
            <person name="Andersen M.R."/>
        </authorList>
    </citation>
    <scope>NUCLEOTIDE SEQUENCE [LARGE SCALE GENOMIC DNA]</scope>
    <source>
        <strain evidence="9 10">IBT 29228</strain>
    </source>
</reference>
<proteinExistence type="inferred from homology"/>
<protein>
    <submittedName>
        <fullName evidence="9">PAP2 superfamily-domain-containing protein</fullName>
    </submittedName>
</protein>
<dbReference type="EMBL" id="ML736451">
    <property type="protein sequence ID" value="KAE8371226.1"/>
    <property type="molecule type" value="Genomic_DNA"/>
</dbReference>
<organism evidence="9 10">
    <name type="scientific">Aspergillus bertholletiae</name>
    <dbReference type="NCBI Taxonomy" id="1226010"/>
    <lineage>
        <taxon>Eukaryota</taxon>
        <taxon>Fungi</taxon>
        <taxon>Dikarya</taxon>
        <taxon>Ascomycota</taxon>
        <taxon>Pezizomycotina</taxon>
        <taxon>Eurotiomycetes</taxon>
        <taxon>Eurotiomycetidae</taxon>
        <taxon>Eurotiales</taxon>
        <taxon>Aspergillaceae</taxon>
        <taxon>Aspergillus</taxon>
        <taxon>Aspergillus subgen. Circumdati</taxon>
    </lineage>
</organism>
<feature type="region of interest" description="Disordered" evidence="6">
    <location>
        <begin position="385"/>
        <end position="407"/>
    </location>
</feature>
<evidence type="ECO:0000256" key="3">
    <source>
        <dbReference type="ARBA" id="ARBA00022692"/>
    </source>
</evidence>
<feature type="transmembrane region" description="Helical" evidence="7">
    <location>
        <begin position="209"/>
        <end position="231"/>
    </location>
</feature>
<feature type="domain" description="Phosphatidic acid phosphatase type 2/haloperoxidase" evidence="8">
    <location>
        <begin position="123"/>
        <end position="252"/>
    </location>
</feature>
<evidence type="ECO:0000256" key="4">
    <source>
        <dbReference type="ARBA" id="ARBA00022989"/>
    </source>
</evidence>
<dbReference type="FunFam" id="1.20.144.10:FF:000042">
    <property type="entry name" value="PAP2 domain protein"/>
    <property type="match status" value="1"/>
</dbReference>
<dbReference type="Proteomes" id="UP000326198">
    <property type="component" value="Unassembled WGS sequence"/>
</dbReference>
<dbReference type="InterPro" id="IPR043216">
    <property type="entry name" value="PAP-like"/>
</dbReference>
<dbReference type="CDD" id="cd03390">
    <property type="entry name" value="PAP2_containing_1_like"/>
    <property type="match status" value="1"/>
</dbReference>
<feature type="transmembrane region" description="Helical" evidence="7">
    <location>
        <begin position="289"/>
        <end position="315"/>
    </location>
</feature>
<dbReference type="GO" id="GO:0046839">
    <property type="term" value="P:phospholipid dephosphorylation"/>
    <property type="evidence" value="ECO:0007669"/>
    <property type="project" value="TreeGrafter"/>
</dbReference>
<evidence type="ECO:0000313" key="10">
    <source>
        <dbReference type="Proteomes" id="UP000326198"/>
    </source>
</evidence>
<feature type="transmembrane region" description="Helical" evidence="7">
    <location>
        <begin position="78"/>
        <end position="101"/>
    </location>
</feature>
<evidence type="ECO:0000259" key="8">
    <source>
        <dbReference type="SMART" id="SM00014"/>
    </source>
</evidence>
<accession>A0A5N7APK1</accession>
<dbReference type="AlphaFoldDB" id="A0A5N7APK1"/>
<comment type="subcellular location">
    <subcellularLocation>
        <location evidence="1">Membrane</location>
        <topology evidence="1">Multi-pass membrane protein</topology>
    </subcellularLocation>
</comment>
<dbReference type="InterPro" id="IPR000326">
    <property type="entry name" value="PAP2/HPO"/>
</dbReference>
<dbReference type="SUPFAM" id="SSF48317">
    <property type="entry name" value="Acid phosphatase/Vanadium-dependent haloperoxidase"/>
    <property type="match status" value="1"/>
</dbReference>
<dbReference type="Pfam" id="PF01569">
    <property type="entry name" value="PAP2"/>
    <property type="match status" value="2"/>
</dbReference>
<evidence type="ECO:0000256" key="2">
    <source>
        <dbReference type="ARBA" id="ARBA00008816"/>
    </source>
</evidence>
<feature type="transmembrane region" description="Helical" evidence="7">
    <location>
        <begin position="237"/>
        <end position="268"/>
    </location>
</feature>
<feature type="transmembrane region" description="Helical" evidence="7">
    <location>
        <begin position="29"/>
        <end position="49"/>
    </location>
</feature>
<dbReference type="Gene3D" id="1.20.144.10">
    <property type="entry name" value="Phosphatidic acid phosphatase type 2/haloperoxidase"/>
    <property type="match status" value="1"/>
</dbReference>
<feature type="transmembrane region" description="Helical" evidence="7">
    <location>
        <begin position="321"/>
        <end position="339"/>
    </location>
</feature>
<keyword evidence="4 7" id="KW-1133">Transmembrane helix</keyword>
<evidence type="ECO:0000256" key="1">
    <source>
        <dbReference type="ARBA" id="ARBA00004141"/>
    </source>
</evidence>
<dbReference type="GO" id="GO:0016020">
    <property type="term" value="C:membrane"/>
    <property type="evidence" value="ECO:0007669"/>
    <property type="project" value="UniProtKB-SubCell"/>
</dbReference>
<feature type="transmembrane region" description="Helical" evidence="7">
    <location>
        <begin position="121"/>
        <end position="139"/>
    </location>
</feature>
<keyword evidence="3 7" id="KW-0812">Transmembrane</keyword>
<name>A0A5N7APK1_9EURO</name>
<keyword evidence="10" id="KW-1185">Reference proteome</keyword>
<comment type="similarity">
    <text evidence="2">Belongs to the PA-phosphatase related phosphoesterase family.</text>
</comment>
<gene>
    <name evidence="9" type="ORF">BDV26DRAFT_137005</name>
</gene>
<dbReference type="SMART" id="SM00014">
    <property type="entry name" value="acidPPc"/>
    <property type="match status" value="1"/>
</dbReference>
<dbReference type="OrthoDB" id="10030083at2759"/>
<dbReference type="GO" id="GO:0008195">
    <property type="term" value="F:phosphatidate phosphatase activity"/>
    <property type="evidence" value="ECO:0007669"/>
    <property type="project" value="TreeGrafter"/>
</dbReference>
<evidence type="ECO:0000256" key="5">
    <source>
        <dbReference type="ARBA" id="ARBA00023136"/>
    </source>
</evidence>
<evidence type="ECO:0000313" key="9">
    <source>
        <dbReference type="EMBL" id="KAE8371226.1"/>
    </source>
</evidence>
<dbReference type="InterPro" id="IPR036938">
    <property type="entry name" value="PAP2/HPO_sf"/>
</dbReference>
<dbReference type="GO" id="GO:0006644">
    <property type="term" value="P:phospholipid metabolic process"/>
    <property type="evidence" value="ECO:0007669"/>
    <property type="project" value="InterPro"/>
</dbReference>
<sequence length="407" mass="44925">MRHSEKSTYMMRPRQVDIAPSKRWDLPVLLSYVIDWVFIVGIALIGYGFHTVTPNHRPFTLTDPSISFPYTEHETVPMTVAIVVALIVPAVIIVFVALVLVSGSRVPQDRATVWRMKLWEWNAGWLGLGLAAAAAFMATEGLKNLYGRPRPDLLARCDPDLENIAAYVVGGLGGRVTGAPSVVSWEICKNTDKKMLQDGFVSFPSGHSSCGFPLSLFYCFTPLSVWVGLVLGDERAVLIGIYLVSFAGLTYLSLWLCAKFSIGFPYLAHSPFGQDLRRQRREAIRNLGAAPPVLLVILAFVPMAVAFFIAASRFFNFRHHAFDIIFGSVMGMVFAWGAFRLYHLPIMRGGGWAWGARSRRHAFFKGIGLPSHIGGDDWSSMKDISQAEASAAGQDIDLESAPRNLAE</sequence>